<organism evidence="4 5">
    <name type="scientific">Cryomyces minteri</name>
    <dbReference type="NCBI Taxonomy" id="331657"/>
    <lineage>
        <taxon>Eukaryota</taxon>
        <taxon>Fungi</taxon>
        <taxon>Dikarya</taxon>
        <taxon>Ascomycota</taxon>
        <taxon>Pezizomycotina</taxon>
        <taxon>Dothideomycetes</taxon>
        <taxon>Dothideomycetes incertae sedis</taxon>
        <taxon>Cryomyces</taxon>
    </lineage>
</organism>
<feature type="compositionally biased region" description="Basic and acidic residues" evidence="1">
    <location>
        <begin position="988"/>
        <end position="1005"/>
    </location>
</feature>
<dbReference type="PROSITE" id="PS50181">
    <property type="entry name" value="FBOX"/>
    <property type="match status" value="1"/>
</dbReference>
<feature type="compositionally biased region" description="Polar residues" evidence="1">
    <location>
        <begin position="1012"/>
        <end position="1034"/>
    </location>
</feature>
<dbReference type="AlphaFoldDB" id="A0A4U0VSM6"/>
<feature type="transmembrane region" description="Helical" evidence="2">
    <location>
        <begin position="897"/>
        <end position="919"/>
    </location>
</feature>
<evidence type="ECO:0000259" key="3">
    <source>
        <dbReference type="PROSITE" id="PS50181"/>
    </source>
</evidence>
<keyword evidence="2" id="KW-0812">Transmembrane</keyword>
<evidence type="ECO:0000313" key="4">
    <source>
        <dbReference type="EMBL" id="TKA52463.1"/>
    </source>
</evidence>
<gene>
    <name evidence="4" type="ORF">B0A49_13075</name>
</gene>
<sequence>MANIYSLPPELLLQILSRLDLQSLLTFGRSSRTANEFASASVHSLFLGIYPSRIASIISQLSSPSAETAGSDTDEHPSYSAAVIVPRSLRESRGGVLAFQNRLAESVILRYAHALRNLELVVWELSESTASALIKAANLRSVDLRLDHPHIRHQQSERSRWHQVEGGTVWNAFGDEGVWGRLEALSLERSDITAWQLGRILQENKCLRELRLHECGNLGKDFWEMMENWKGRDTLEVLHFTGSTSAEIDEDVLQHISAFVHLRGLVTPPMTPKIACGIILPELDMSMSPSKIRARDDVVPYSTNDAQKIIYTTAFKLYECEQRTAIWANNCRDGNSTISYFVNRIDLQYPNDNFLFSSVERTSSTSEYSDRATTHCETKITSVDLADFEDLYYAAVAKVRELYRDLEARFKSGFLGLSTMLPSSSEARGWKAAPVKAEKMIEFLTTSWEILMDPGLVAALDAAVEVKTVSRSSTLVPGWDATKEWTSEHEEIVRFSVANRGRPSIESNAVAANGLKEVNRNSPEMLVGALSSKNKVDFCRVPKDEEILEQIREEAARSQKMRDYSFHRMDGKTFRPCNCSATCHCKGLCDTDAPEEGCFCIDNPHFIKPTYDEYIAKADAQELDELFSDDHLWHAETDDGFQPPASPEVSYRVPFNGGFFSSSPRRTTPTSTYEGDSWPFAPTSPPNNTPLHGSCVTPPSACTCPSHSKADTYNDLRNLVPAPLRLSSKAPIISQRYVRAGPGSSNFAERDEVEPPLLMPASYDMLKATKTELEAAAYCLSQQMANEAHPEPKRKRASSGFKRSFKSFLRRASLGLNAALWIRRPDSEPIPHSELRLPSAIGVMARFTLPFTASRLQITTYLFGVALFSISFLVFLNSSVSFVISDLIGQRHDVGDAVGTLGFADELVALVACAGWGVLSDRVGVRAVAVTGYAVVGMSLFLFVQAKNVYPQLLLARLLFSLGGAATSTMVTAILPTMTHIDPIVRPSAEDEPRRSETSPRRDGTNGHAVTPSISSELTITPARYQSRSPSRQHSLGADARKEGRRENSASTSQLAGLVGTFTGLGALLALGVFLPLPARFAKNGASAGDAVADSYYVVGAVAFAVCVFCLLGLRGLPGEEHKGWRTLMGRSKDQTASEAATETKHEVLPSRTSA</sequence>
<evidence type="ECO:0000256" key="1">
    <source>
        <dbReference type="SAM" id="MobiDB-lite"/>
    </source>
</evidence>
<keyword evidence="5" id="KW-1185">Reference proteome</keyword>
<dbReference type="OrthoDB" id="5419508at2759"/>
<evidence type="ECO:0000313" key="5">
    <source>
        <dbReference type="Proteomes" id="UP000308768"/>
    </source>
</evidence>
<feature type="compositionally biased region" description="Low complexity" evidence="1">
    <location>
        <begin position="661"/>
        <end position="672"/>
    </location>
</feature>
<proteinExistence type="predicted"/>
<evidence type="ECO:0000256" key="2">
    <source>
        <dbReference type="SAM" id="Phobius"/>
    </source>
</evidence>
<name>A0A4U0VSM6_9PEZI</name>
<feature type="transmembrane region" description="Helical" evidence="2">
    <location>
        <begin position="1095"/>
        <end position="1114"/>
    </location>
</feature>
<feature type="compositionally biased region" description="Basic and acidic residues" evidence="1">
    <location>
        <begin position="1131"/>
        <end position="1149"/>
    </location>
</feature>
<dbReference type="EMBL" id="NAJN01002454">
    <property type="protein sequence ID" value="TKA52463.1"/>
    <property type="molecule type" value="Genomic_DNA"/>
</dbReference>
<dbReference type="InterPro" id="IPR036047">
    <property type="entry name" value="F-box-like_dom_sf"/>
</dbReference>
<dbReference type="Pfam" id="PF12937">
    <property type="entry name" value="F-box-like"/>
    <property type="match status" value="1"/>
</dbReference>
<keyword evidence="2" id="KW-0472">Membrane</keyword>
<dbReference type="CDD" id="cd09917">
    <property type="entry name" value="F-box_SF"/>
    <property type="match status" value="1"/>
</dbReference>
<dbReference type="Gene3D" id="1.20.1250.20">
    <property type="entry name" value="MFS general substrate transporter like domains"/>
    <property type="match status" value="1"/>
</dbReference>
<dbReference type="SUPFAM" id="SSF103473">
    <property type="entry name" value="MFS general substrate transporter"/>
    <property type="match status" value="1"/>
</dbReference>
<accession>A0A4U0VSM6</accession>
<dbReference type="InterPro" id="IPR001810">
    <property type="entry name" value="F-box_dom"/>
</dbReference>
<feature type="transmembrane region" description="Helical" evidence="2">
    <location>
        <begin position="861"/>
        <end position="885"/>
    </location>
</feature>
<feature type="transmembrane region" description="Helical" evidence="2">
    <location>
        <begin position="1055"/>
        <end position="1075"/>
    </location>
</feature>
<dbReference type="InterPro" id="IPR036259">
    <property type="entry name" value="MFS_trans_sf"/>
</dbReference>
<dbReference type="PANTHER" id="PTHR23524:SF1">
    <property type="entry name" value="MRH DOMAIN-CONTAINING PROTEIN-RELATED"/>
    <property type="match status" value="1"/>
</dbReference>
<feature type="region of interest" description="Disordered" evidence="1">
    <location>
        <begin position="660"/>
        <end position="685"/>
    </location>
</feature>
<keyword evidence="2" id="KW-1133">Transmembrane helix</keyword>
<feature type="domain" description="F-box" evidence="3">
    <location>
        <begin position="1"/>
        <end position="49"/>
    </location>
</feature>
<comment type="caution">
    <text evidence="4">The sequence shown here is derived from an EMBL/GenBank/DDBJ whole genome shotgun (WGS) entry which is preliminary data.</text>
</comment>
<reference evidence="4 5" key="1">
    <citation type="submission" date="2017-03" db="EMBL/GenBank/DDBJ databases">
        <title>Genomes of endolithic fungi from Antarctica.</title>
        <authorList>
            <person name="Coleine C."/>
            <person name="Masonjones S."/>
            <person name="Stajich J.E."/>
        </authorList>
    </citation>
    <scope>NUCLEOTIDE SEQUENCE [LARGE SCALE GENOMIC DNA]</scope>
    <source>
        <strain evidence="4 5">CCFEE 5187</strain>
    </source>
</reference>
<feature type="region of interest" description="Disordered" evidence="1">
    <location>
        <begin position="984"/>
        <end position="1052"/>
    </location>
</feature>
<dbReference type="Proteomes" id="UP000308768">
    <property type="component" value="Unassembled WGS sequence"/>
</dbReference>
<dbReference type="CDD" id="cd06174">
    <property type="entry name" value="MFS"/>
    <property type="match status" value="1"/>
</dbReference>
<feature type="transmembrane region" description="Helical" evidence="2">
    <location>
        <begin position="925"/>
        <end position="944"/>
    </location>
</feature>
<feature type="region of interest" description="Disordered" evidence="1">
    <location>
        <begin position="1131"/>
        <end position="1155"/>
    </location>
</feature>
<dbReference type="PANTHER" id="PTHR23524">
    <property type="entry name" value="TRANSPORTER, PUTATIVE (AFU_ORTHOLOGUE AFUA_8G04850)-RELATED"/>
    <property type="match status" value="1"/>
</dbReference>
<feature type="compositionally biased region" description="Basic and acidic residues" evidence="1">
    <location>
        <begin position="1039"/>
        <end position="1048"/>
    </location>
</feature>
<dbReference type="SUPFAM" id="SSF81383">
    <property type="entry name" value="F-box domain"/>
    <property type="match status" value="1"/>
</dbReference>
<protein>
    <recommendedName>
        <fullName evidence="3">F-box domain-containing protein</fullName>
    </recommendedName>
</protein>